<dbReference type="FunFam" id="3.40.50.2000:FF:000029">
    <property type="entry name" value="Sterol 3-beta-glucosyltransferase"/>
    <property type="match status" value="1"/>
</dbReference>
<feature type="compositionally biased region" description="Basic residues" evidence="12">
    <location>
        <begin position="162"/>
        <end position="172"/>
    </location>
</feature>
<evidence type="ECO:0000256" key="6">
    <source>
        <dbReference type="ARBA" id="ARBA00022676"/>
    </source>
</evidence>
<evidence type="ECO:0000256" key="12">
    <source>
        <dbReference type="SAM" id="MobiDB-lite"/>
    </source>
</evidence>
<evidence type="ECO:0000256" key="1">
    <source>
        <dbReference type="ARBA" id="ARBA00004170"/>
    </source>
</evidence>
<evidence type="ECO:0000256" key="10">
    <source>
        <dbReference type="ARBA" id="ARBA00047886"/>
    </source>
</evidence>
<dbReference type="CDD" id="cd13216">
    <property type="entry name" value="PH-GRAM2_AGT26"/>
    <property type="match status" value="1"/>
</dbReference>
<dbReference type="Pfam" id="PF00169">
    <property type="entry name" value="PH"/>
    <property type="match status" value="1"/>
</dbReference>
<keyword evidence="7 14" id="KW-0808">Transferase</keyword>
<dbReference type="CDD" id="cd13215">
    <property type="entry name" value="PH-GRAM1_AGT26"/>
    <property type="match status" value="1"/>
</dbReference>
<evidence type="ECO:0000256" key="9">
    <source>
        <dbReference type="ARBA" id="ARBA00029843"/>
    </source>
</evidence>
<evidence type="ECO:0000256" key="3">
    <source>
        <dbReference type="ARBA" id="ARBA00006962"/>
    </source>
</evidence>
<evidence type="ECO:0000256" key="8">
    <source>
        <dbReference type="ARBA" id="ARBA00023136"/>
    </source>
</evidence>
<feature type="region of interest" description="Disordered" evidence="12">
    <location>
        <begin position="31"/>
        <end position="112"/>
    </location>
</feature>
<comment type="subcellular location">
    <subcellularLocation>
        <location evidence="2">Cytoplasm</location>
    </subcellularLocation>
    <subcellularLocation>
        <location evidence="1">Membrane</location>
        <topology evidence="1">Peripheral membrane protein</topology>
    </subcellularLocation>
</comment>
<dbReference type="InterPro" id="IPR011993">
    <property type="entry name" value="PH-like_dom_sf"/>
</dbReference>
<evidence type="ECO:0000256" key="5">
    <source>
        <dbReference type="ARBA" id="ARBA00022490"/>
    </source>
</evidence>
<dbReference type="Pfam" id="PF02893">
    <property type="entry name" value="GRAM"/>
    <property type="match status" value="2"/>
</dbReference>
<evidence type="ECO:0000256" key="2">
    <source>
        <dbReference type="ARBA" id="ARBA00004496"/>
    </source>
</evidence>
<dbReference type="OrthoDB" id="10261837at2759"/>
<dbReference type="SUPFAM" id="SSF50729">
    <property type="entry name" value="PH domain-like"/>
    <property type="match status" value="1"/>
</dbReference>
<dbReference type="GO" id="GO:0016125">
    <property type="term" value="P:sterol metabolic process"/>
    <property type="evidence" value="ECO:0007669"/>
    <property type="project" value="TreeGrafter"/>
</dbReference>
<dbReference type="Pfam" id="PF03033">
    <property type="entry name" value="Glyco_transf_28"/>
    <property type="match status" value="1"/>
</dbReference>
<comment type="catalytic activity">
    <reaction evidence="11">
        <text>a sterol + UDP-alpha-D-glucose = a sterol 3-beta-D-glucoside + UDP + H(+)</text>
        <dbReference type="Rhea" id="RHEA:22724"/>
        <dbReference type="ChEBI" id="CHEBI:15378"/>
        <dbReference type="ChEBI" id="CHEBI:15889"/>
        <dbReference type="ChEBI" id="CHEBI:37424"/>
        <dbReference type="ChEBI" id="CHEBI:58223"/>
        <dbReference type="ChEBI" id="CHEBI:58885"/>
        <dbReference type="EC" id="2.4.1.173"/>
    </reaction>
    <physiologicalReaction direction="left-to-right" evidence="11">
        <dbReference type="Rhea" id="RHEA:22725"/>
    </physiologicalReaction>
</comment>
<feature type="compositionally biased region" description="Polar residues" evidence="12">
    <location>
        <begin position="213"/>
        <end position="224"/>
    </location>
</feature>
<evidence type="ECO:0000256" key="7">
    <source>
        <dbReference type="ARBA" id="ARBA00022679"/>
    </source>
</evidence>
<keyword evidence="6" id="KW-0328">Glycosyltransferase</keyword>
<dbReference type="GO" id="GO:0005975">
    <property type="term" value="P:carbohydrate metabolic process"/>
    <property type="evidence" value="ECO:0007669"/>
    <property type="project" value="InterPro"/>
</dbReference>
<feature type="region of interest" description="Disordered" evidence="12">
    <location>
        <begin position="1275"/>
        <end position="1303"/>
    </location>
</feature>
<keyword evidence="15" id="KW-1185">Reference proteome</keyword>
<dbReference type="PANTHER" id="PTHR48050">
    <property type="entry name" value="STEROL 3-BETA-GLUCOSYLTRANSFERASE"/>
    <property type="match status" value="1"/>
</dbReference>
<dbReference type="InParanoid" id="G4T906"/>
<dbReference type="InterPro" id="IPR002213">
    <property type="entry name" value="UDP_glucos_trans"/>
</dbReference>
<dbReference type="GO" id="GO:0005737">
    <property type="term" value="C:cytoplasm"/>
    <property type="evidence" value="ECO:0007669"/>
    <property type="project" value="UniProtKB-SubCell"/>
</dbReference>
<dbReference type="InterPro" id="IPR004276">
    <property type="entry name" value="GlycoTrans_28_N"/>
</dbReference>
<dbReference type="STRING" id="1109443.G4T906"/>
<dbReference type="InterPro" id="IPR050426">
    <property type="entry name" value="Glycosyltransferase_28"/>
</dbReference>
<dbReference type="eggNOG" id="KOG1192">
    <property type="taxonomic scope" value="Eukaryota"/>
</dbReference>
<evidence type="ECO:0000259" key="13">
    <source>
        <dbReference type="PROSITE" id="PS50003"/>
    </source>
</evidence>
<accession>G4T906</accession>
<dbReference type="PROSITE" id="PS50003">
    <property type="entry name" value="PH_DOMAIN"/>
    <property type="match status" value="1"/>
</dbReference>
<feature type="compositionally biased region" description="Acidic residues" evidence="12">
    <location>
        <begin position="185"/>
        <end position="197"/>
    </location>
</feature>
<dbReference type="Gene3D" id="3.40.50.2000">
    <property type="entry name" value="Glycogen Phosphorylase B"/>
    <property type="match status" value="2"/>
</dbReference>
<dbReference type="OMA" id="WRNKTLG"/>
<dbReference type="InterPro" id="IPR004182">
    <property type="entry name" value="GRAM"/>
</dbReference>
<dbReference type="EMBL" id="CAFZ01000020">
    <property type="protein sequence ID" value="CCA67805.1"/>
    <property type="molecule type" value="Genomic_DNA"/>
</dbReference>
<dbReference type="FunFam" id="2.30.29.30:FF:000303">
    <property type="entry name" value="Sterol 3-beta-glucosyltransferase"/>
    <property type="match status" value="1"/>
</dbReference>
<feature type="compositionally biased region" description="Basic and acidic residues" evidence="12">
    <location>
        <begin position="781"/>
        <end position="799"/>
    </location>
</feature>
<dbReference type="PANTHER" id="PTHR48050:SF25">
    <property type="entry name" value="STEROL 3-BETA-GLUCOSYLTRANSFERASE"/>
    <property type="match status" value="1"/>
</dbReference>
<dbReference type="SMART" id="SM00233">
    <property type="entry name" value="PH"/>
    <property type="match status" value="1"/>
</dbReference>
<comment type="catalytic activity">
    <reaction evidence="10">
        <text>ergosterol + UDP-alpha-D-glucose = ergosteryl 3-beta-D-glucoside + UDP + H(+)</text>
        <dbReference type="Rhea" id="RHEA:61836"/>
        <dbReference type="ChEBI" id="CHEBI:15378"/>
        <dbReference type="ChEBI" id="CHEBI:16933"/>
        <dbReference type="ChEBI" id="CHEBI:52973"/>
        <dbReference type="ChEBI" id="CHEBI:58223"/>
        <dbReference type="ChEBI" id="CHEBI:58885"/>
    </reaction>
    <physiologicalReaction direction="left-to-right" evidence="10">
        <dbReference type="Rhea" id="RHEA:61837"/>
    </physiologicalReaction>
</comment>
<dbReference type="SUPFAM" id="SSF53756">
    <property type="entry name" value="UDP-Glycosyltransferase/glycogen phosphorylase"/>
    <property type="match status" value="1"/>
</dbReference>
<dbReference type="InterPro" id="IPR010610">
    <property type="entry name" value="EryCIII-like_C"/>
</dbReference>
<dbReference type="GO" id="GO:0016020">
    <property type="term" value="C:membrane"/>
    <property type="evidence" value="ECO:0007669"/>
    <property type="project" value="UniProtKB-SubCell"/>
</dbReference>
<dbReference type="GO" id="GO:0016906">
    <property type="term" value="F:sterol 3-beta-glucosyltransferase activity"/>
    <property type="evidence" value="ECO:0007669"/>
    <property type="project" value="UniProtKB-EC"/>
</dbReference>
<evidence type="ECO:0000256" key="4">
    <source>
        <dbReference type="ARBA" id="ARBA00012650"/>
    </source>
</evidence>
<evidence type="ECO:0000313" key="15">
    <source>
        <dbReference type="Proteomes" id="UP000007148"/>
    </source>
</evidence>
<reference evidence="14 15" key="1">
    <citation type="journal article" date="2011" name="PLoS Pathog.">
        <title>Endophytic Life Strategies Decoded by Genome and Transcriptome Analyses of the Mutualistic Root Symbiont Piriformospora indica.</title>
        <authorList>
            <person name="Zuccaro A."/>
            <person name="Lahrmann U."/>
            <person name="Guldener U."/>
            <person name="Langen G."/>
            <person name="Pfiffi S."/>
            <person name="Biedenkopf D."/>
            <person name="Wong P."/>
            <person name="Samans B."/>
            <person name="Grimm C."/>
            <person name="Basiewicz M."/>
            <person name="Murat C."/>
            <person name="Martin F."/>
            <person name="Kogel K.H."/>
        </authorList>
    </citation>
    <scope>NUCLEOTIDE SEQUENCE [LARGE SCALE GENOMIC DNA]</scope>
    <source>
        <strain evidence="14 15">DSM 11827</strain>
    </source>
</reference>
<feature type="region of interest" description="Disordered" evidence="12">
    <location>
        <begin position="495"/>
        <end position="586"/>
    </location>
</feature>
<feature type="compositionally biased region" description="Basic residues" evidence="12">
    <location>
        <begin position="48"/>
        <end position="66"/>
    </location>
</feature>
<keyword evidence="8" id="KW-0472">Membrane</keyword>
<evidence type="ECO:0000256" key="11">
    <source>
        <dbReference type="ARBA" id="ARBA00049453"/>
    </source>
</evidence>
<dbReference type="Pfam" id="PF06722">
    <property type="entry name" value="EryCIII-like_C"/>
    <property type="match status" value="1"/>
</dbReference>
<dbReference type="HOGENOM" id="CLU_000537_6_0_1"/>
<comment type="similarity">
    <text evidence="3">Belongs to the glycosyltransferase 28 family.</text>
</comment>
<keyword evidence="5" id="KW-0963">Cytoplasm</keyword>
<dbReference type="CDD" id="cd03784">
    <property type="entry name" value="GT1_Gtf-like"/>
    <property type="match status" value="1"/>
</dbReference>
<name>G4T906_SERID</name>
<feature type="compositionally biased region" description="Low complexity" evidence="12">
    <location>
        <begin position="495"/>
        <end position="511"/>
    </location>
</feature>
<feature type="region of interest" description="Disordered" evidence="12">
    <location>
        <begin position="135"/>
        <end position="224"/>
    </location>
</feature>
<dbReference type="Gene3D" id="2.30.29.30">
    <property type="entry name" value="Pleckstrin-homology domain (PH domain)/Phosphotyrosine-binding domain (PTB)"/>
    <property type="match status" value="2"/>
</dbReference>
<comment type="caution">
    <text evidence="14">The sequence shown here is derived from an EMBL/GenBank/DDBJ whole genome shotgun (WGS) entry which is preliminary data.</text>
</comment>
<organism evidence="14 15">
    <name type="scientific">Serendipita indica (strain DSM 11827)</name>
    <name type="common">Root endophyte fungus</name>
    <name type="synonym">Piriformospora indica</name>
    <dbReference type="NCBI Taxonomy" id="1109443"/>
    <lineage>
        <taxon>Eukaryota</taxon>
        <taxon>Fungi</taxon>
        <taxon>Dikarya</taxon>
        <taxon>Basidiomycota</taxon>
        <taxon>Agaricomycotina</taxon>
        <taxon>Agaricomycetes</taxon>
        <taxon>Sebacinales</taxon>
        <taxon>Serendipitaceae</taxon>
        <taxon>Serendipita</taxon>
    </lineage>
</organism>
<dbReference type="InterPro" id="IPR048065">
    <property type="entry name" value="ATG26_PH_GRAM2"/>
</dbReference>
<dbReference type="InterPro" id="IPR001849">
    <property type="entry name" value="PH_domain"/>
</dbReference>
<dbReference type="FunFam" id="3.40.50.2000:FF:000009">
    <property type="entry name" value="Sterol 3-beta-glucosyltransferase UGT80A2"/>
    <property type="match status" value="1"/>
</dbReference>
<feature type="compositionally biased region" description="Basic and acidic residues" evidence="12">
    <location>
        <begin position="71"/>
        <end position="93"/>
    </location>
</feature>
<dbReference type="EC" id="2.4.1.173" evidence="4"/>
<proteinExistence type="inferred from homology"/>
<feature type="compositionally biased region" description="Polar residues" evidence="12">
    <location>
        <begin position="535"/>
        <end position="557"/>
    </location>
</feature>
<dbReference type="Proteomes" id="UP000007148">
    <property type="component" value="Unassembled WGS sequence"/>
</dbReference>
<dbReference type="InterPro" id="IPR048066">
    <property type="entry name" value="ATG26_PH_GRAM1"/>
</dbReference>
<gene>
    <name evidence="14" type="ORF">PIIN_01629</name>
</gene>
<sequence>MEGPRPHLQNPIMGTTIDTSPKALGLVLDARDEEDSPGVVDRIIRKSSQIKKSGHRKLNSISRKAKGPPANDEHPEERVDELEKTRRESKVSLDDAGSSYPPSRPSLNFRGEGSLRMGTQTLIQALQAIPWAEAEGGVPDKDDSDENDADKPAFTLSSSIHTIHRPVARFRRQSTAVDTASPENDSPDEEDEDDFDPDALPLGASAPRPPLHTNATARQSELPTRTIMRRSTSLATVKVQRRARLAEKLKEVFDVPEIGEVIAEMPCWLLRSVLLQGYMYLTNSHICFFAHMPSRENQVLKSGSLSKKAQRTKRWNKHWFVLKNDALTWFHSSADPYFPHGVVDLRYAIACEPHGEKGLRIRTNQRTVNLDADSIPSRDEWVKAIRKVIFQAQNHGDSVKIAIPYSAVVNVTKSKAMDFSETIEIKVVDKEDDCLDSYFFAYFHSIDLAVEQIRAALKEAKESPMIKLVQDTVKDTTSHKTSTALPLVHELDKVVSAPTPSSTSSTLSSVRDSVRDKLSTPVGKLNSLLRPGHTTPDSRPTSTMSTESSPITVTASPKSAAEKMPGDHTYPPSLVHHNVSDSSTKSSWSVPVGVPNWIKNSSKHFFTSSPEVGPGTVKVDTKDVGGIHTSAHQSTGDHGDFGFSIVDGLDSALDPATVDKFRAAFAFDERETLLAEIPGYLFRVLPVFGRVNISSNYFCFRSSQPLTKTRMMIPIRDILSTENAKAFRFGHHGLAVVIKGHEELFFEFSSIERRNACAALLDKLVDELRERQRSGLPTRPALERPESLLLETTERRSSVDTDDDTEPKPPPEGSDNIPAVMFTSVGSTFLTFKPQESLRFTCLTIGSRGDVQPYIALAKGLQADGHKVKIATHLEFKDWVEGHGIEYGYVGGDPAELMRICVENGTFTVAFLREGLAKFRGWLDDLLKTSWEACQGSDVLIESPSAMGGIHIAEALQIPYYRAFTMPWTRTRAYPHAFAVPDTKMGGSYNYLTYVMFDQVFWRAISGQINRWRKQLLGIPATTMDKQEAHKVPFLYNFSPTVVPPPLDWYEWIRVTGYWFLDDSENSLEKKWEPPAGLVDFMEKARSQKKKLVYIGFGSIVVSDPDAMTKCVIEAVRESGVYAIMSKGWSDRLSSKKHDTHAAEAVPPLPEQIYNITSVPHDWLFRQIDAACHHGGAGTTGASLRAGIPTIIKPFFGDQYFWADRVEALGIGTGVRKLTVENLTAALITATTDVKQIARADAVGKAIRSENGVANAVESIYRDLEYARSIIKRYSHETPPQEETDTEWEVPHKPGGEGSTRALSDDWNMVDEAHPENSKEAGTLSPLKRMSMGLSALTLHPKATNIST</sequence>
<feature type="domain" description="PH" evidence="13">
    <location>
        <begin position="298"/>
        <end position="390"/>
    </location>
</feature>
<dbReference type="SMART" id="SM00568">
    <property type="entry name" value="GRAM"/>
    <property type="match status" value="2"/>
</dbReference>
<evidence type="ECO:0000313" key="14">
    <source>
        <dbReference type="EMBL" id="CCA67805.1"/>
    </source>
</evidence>
<protein>
    <recommendedName>
        <fullName evidence="4">sterol 3beta-glucosyltransferase</fullName>
        <ecNumber evidence="4">2.4.1.173</ecNumber>
    </recommendedName>
    <alternativeName>
        <fullName evidence="9">Autophagy-related protein 26</fullName>
    </alternativeName>
</protein>
<feature type="region of interest" description="Disordered" evidence="12">
    <location>
        <begin position="775"/>
        <end position="818"/>
    </location>
</feature>